<dbReference type="InterPro" id="IPR029039">
    <property type="entry name" value="Flavoprotein-like_sf"/>
</dbReference>
<dbReference type="PANTHER" id="PTHR10204:SF34">
    <property type="entry name" value="NAD(P)H DEHYDROGENASE [QUINONE] 1 ISOFORM 1"/>
    <property type="match status" value="1"/>
</dbReference>
<evidence type="ECO:0000256" key="1">
    <source>
        <dbReference type="ARBA" id="ARBA00006252"/>
    </source>
</evidence>
<keyword evidence="2" id="KW-0560">Oxidoreductase</keyword>
<proteinExistence type="inferred from homology"/>
<dbReference type="PANTHER" id="PTHR10204">
    <property type="entry name" value="NAD P H OXIDOREDUCTASE-RELATED"/>
    <property type="match status" value="1"/>
</dbReference>
<reference evidence="4 5" key="1">
    <citation type="submission" date="2020-06" db="EMBL/GenBank/DDBJ databases">
        <title>Taxonomy, biology and ecology of Rhodococcus bacteria occurring in California pistachio and other woody hosts as revealed by genome sequence analyses.</title>
        <authorList>
            <person name="Gai Y."/>
            <person name="Riely B."/>
        </authorList>
    </citation>
    <scope>NUCLEOTIDE SEQUENCE [LARGE SCALE GENOMIC DNA]</scope>
    <source>
        <strain evidence="4 5">BP-281</strain>
    </source>
</reference>
<comment type="caution">
    <text evidence="4">The sequence shown here is derived from an EMBL/GenBank/DDBJ whole genome shotgun (WGS) entry which is preliminary data.</text>
</comment>
<dbReference type="InterPro" id="IPR051545">
    <property type="entry name" value="NAD(P)H_dehydrogenase_qn"/>
</dbReference>
<dbReference type="SUPFAM" id="SSF52218">
    <property type="entry name" value="Flavoproteins"/>
    <property type="match status" value="1"/>
</dbReference>
<dbReference type="Pfam" id="PF02525">
    <property type="entry name" value="Flavodoxin_2"/>
    <property type="match status" value="1"/>
</dbReference>
<sequence length="220" mass="23687">MRTLVVVDHPDTTSLTHHVARRLADDIAHRGDDVAIADLHAEGFDPRFTLADRQRYSAGGPLPCDVAAEQRRLDDVDHLVLVFPVYWWSVPATLKGWIDRVFVRGWAFDDTAVPVERKLGHLTVHLVAVAGEDAAGFAKRGYDTAMATQLETGVIGYCGARLGARVTLHSSETTSPDALARAVDDAVTSVTAAQVAAPVRTCVRFLSVGRSTLSSVSGDT</sequence>
<protein>
    <submittedName>
        <fullName evidence="4">NAD(P)H-dependent oxidoreductase</fullName>
    </submittedName>
</protein>
<evidence type="ECO:0000313" key="5">
    <source>
        <dbReference type="Proteomes" id="UP000825228"/>
    </source>
</evidence>
<evidence type="ECO:0000256" key="2">
    <source>
        <dbReference type="ARBA" id="ARBA00023002"/>
    </source>
</evidence>
<dbReference type="Gene3D" id="3.40.50.360">
    <property type="match status" value="1"/>
</dbReference>
<feature type="domain" description="Flavodoxin-like fold" evidence="3">
    <location>
        <begin position="1"/>
        <end position="186"/>
    </location>
</feature>
<dbReference type="InterPro" id="IPR003680">
    <property type="entry name" value="Flavodoxin_fold"/>
</dbReference>
<name>A0ABS7P4F8_9NOCA</name>
<comment type="similarity">
    <text evidence="1">Belongs to the NAD(P)H dehydrogenase (quinone) family.</text>
</comment>
<keyword evidence="5" id="KW-1185">Reference proteome</keyword>
<dbReference type="Proteomes" id="UP000825228">
    <property type="component" value="Unassembled WGS sequence"/>
</dbReference>
<organism evidence="4 5">
    <name type="scientific">Rhodococcoides corynebacterioides</name>
    <dbReference type="NCBI Taxonomy" id="53972"/>
    <lineage>
        <taxon>Bacteria</taxon>
        <taxon>Bacillati</taxon>
        <taxon>Actinomycetota</taxon>
        <taxon>Actinomycetes</taxon>
        <taxon>Mycobacteriales</taxon>
        <taxon>Nocardiaceae</taxon>
        <taxon>Rhodococcoides</taxon>
    </lineage>
</organism>
<evidence type="ECO:0000313" key="4">
    <source>
        <dbReference type="EMBL" id="MBY6366066.1"/>
    </source>
</evidence>
<dbReference type="EMBL" id="JABUBU010000002">
    <property type="protein sequence ID" value="MBY6366066.1"/>
    <property type="molecule type" value="Genomic_DNA"/>
</dbReference>
<dbReference type="RefSeq" id="WP_222683424.1">
    <property type="nucleotide sequence ID" value="NZ_JABUBT010000004.1"/>
</dbReference>
<evidence type="ECO:0000259" key="3">
    <source>
        <dbReference type="Pfam" id="PF02525"/>
    </source>
</evidence>
<gene>
    <name evidence="4" type="ORF">HQ603_04785</name>
</gene>
<accession>A0ABS7P4F8</accession>